<dbReference type="Proteomes" id="UP000008744">
    <property type="component" value="Unassembled WGS sequence"/>
</dbReference>
<name>B4H7L4_DROPE</name>
<dbReference type="KEGG" id="dpe:6601819"/>
<keyword evidence="2" id="KW-1185">Reference proteome</keyword>
<protein>
    <submittedName>
        <fullName evidence="1">GL12782</fullName>
    </submittedName>
</protein>
<gene>
    <name evidence="1" type="primary">Dper\GL12782</name>
    <name evidence="1" type="ORF">Dper_GL12782</name>
</gene>
<evidence type="ECO:0000313" key="2">
    <source>
        <dbReference type="Proteomes" id="UP000008744"/>
    </source>
</evidence>
<dbReference type="OrthoDB" id="7868537at2759"/>
<evidence type="ECO:0000313" key="1">
    <source>
        <dbReference type="EMBL" id="EDW34654.1"/>
    </source>
</evidence>
<reference evidence="1 2" key="1">
    <citation type="journal article" date="2007" name="Nature">
        <title>Evolution of genes and genomes on the Drosophila phylogeny.</title>
        <authorList>
            <consortium name="Drosophila 12 Genomes Consortium"/>
            <person name="Clark A.G."/>
            <person name="Eisen M.B."/>
            <person name="Smith D.R."/>
            <person name="Bergman C.M."/>
            <person name="Oliver B."/>
            <person name="Markow T.A."/>
            <person name="Kaufman T.C."/>
            <person name="Kellis M."/>
            <person name="Gelbart W."/>
            <person name="Iyer V.N."/>
            <person name="Pollard D.A."/>
            <person name="Sackton T.B."/>
            <person name="Larracuente A.M."/>
            <person name="Singh N.D."/>
            <person name="Abad J.P."/>
            <person name="Abt D.N."/>
            <person name="Adryan B."/>
            <person name="Aguade M."/>
            <person name="Akashi H."/>
            <person name="Anderson W.W."/>
            <person name="Aquadro C.F."/>
            <person name="Ardell D.H."/>
            <person name="Arguello R."/>
            <person name="Artieri C.G."/>
            <person name="Barbash D.A."/>
            <person name="Barker D."/>
            <person name="Barsanti P."/>
            <person name="Batterham P."/>
            <person name="Batzoglou S."/>
            <person name="Begun D."/>
            <person name="Bhutkar A."/>
            <person name="Blanco E."/>
            <person name="Bosak S.A."/>
            <person name="Bradley R.K."/>
            <person name="Brand A.D."/>
            <person name="Brent M.R."/>
            <person name="Brooks A.N."/>
            <person name="Brown R.H."/>
            <person name="Butlin R.K."/>
            <person name="Caggese C."/>
            <person name="Calvi B.R."/>
            <person name="Bernardo de Carvalho A."/>
            <person name="Caspi A."/>
            <person name="Castrezana S."/>
            <person name="Celniker S.E."/>
            <person name="Chang J.L."/>
            <person name="Chapple C."/>
            <person name="Chatterji S."/>
            <person name="Chinwalla A."/>
            <person name="Civetta A."/>
            <person name="Clifton S.W."/>
            <person name="Comeron J.M."/>
            <person name="Costello J.C."/>
            <person name="Coyne J.A."/>
            <person name="Daub J."/>
            <person name="David R.G."/>
            <person name="Delcher A.L."/>
            <person name="Delehaunty K."/>
            <person name="Do C.B."/>
            <person name="Ebling H."/>
            <person name="Edwards K."/>
            <person name="Eickbush T."/>
            <person name="Evans J.D."/>
            <person name="Filipski A."/>
            <person name="Findeiss S."/>
            <person name="Freyhult E."/>
            <person name="Fulton L."/>
            <person name="Fulton R."/>
            <person name="Garcia A.C."/>
            <person name="Gardiner A."/>
            <person name="Garfield D.A."/>
            <person name="Garvin B.E."/>
            <person name="Gibson G."/>
            <person name="Gilbert D."/>
            <person name="Gnerre S."/>
            <person name="Godfrey J."/>
            <person name="Good R."/>
            <person name="Gotea V."/>
            <person name="Gravely B."/>
            <person name="Greenberg A.J."/>
            <person name="Griffiths-Jones S."/>
            <person name="Gross S."/>
            <person name="Guigo R."/>
            <person name="Gustafson E.A."/>
            <person name="Haerty W."/>
            <person name="Hahn M.W."/>
            <person name="Halligan D.L."/>
            <person name="Halpern A.L."/>
            <person name="Halter G.M."/>
            <person name="Han M.V."/>
            <person name="Heger A."/>
            <person name="Hillier L."/>
            <person name="Hinrichs A.S."/>
            <person name="Holmes I."/>
            <person name="Hoskins R.A."/>
            <person name="Hubisz M.J."/>
            <person name="Hultmark D."/>
            <person name="Huntley M.A."/>
            <person name="Jaffe D.B."/>
            <person name="Jagadeeshan S."/>
            <person name="Jeck W.R."/>
            <person name="Johnson J."/>
            <person name="Jones C.D."/>
            <person name="Jordan W.C."/>
            <person name="Karpen G.H."/>
            <person name="Kataoka E."/>
            <person name="Keightley P.D."/>
            <person name="Kheradpour P."/>
            <person name="Kirkness E.F."/>
            <person name="Koerich L.B."/>
            <person name="Kristiansen K."/>
            <person name="Kudrna D."/>
            <person name="Kulathinal R.J."/>
            <person name="Kumar S."/>
            <person name="Kwok R."/>
            <person name="Lander E."/>
            <person name="Langley C.H."/>
            <person name="Lapoint R."/>
            <person name="Lazzaro B.P."/>
            <person name="Lee S.J."/>
            <person name="Levesque L."/>
            <person name="Li R."/>
            <person name="Lin C.F."/>
            <person name="Lin M.F."/>
            <person name="Lindblad-Toh K."/>
            <person name="Llopart A."/>
            <person name="Long M."/>
            <person name="Low L."/>
            <person name="Lozovsky E."/>
            <person name="Lu J."/>
            <person name="Luo M."/>
            <person name="Machado C.A."/>
            <person name="Makalowski W."/>
            <person name="Marzo M."/>
            <person name="Matsuda M."/>
            <person name="Matzkin L."/>
            <person name="McAllister B."/>
            <person name="McBride C.S."/>
            <person name="McKernan B."/>
            <person name="McKernan K."/>
            <person name="Mendez-Lago M."/>
            <person name="Minx P."/>
            <person name="Mollenhauer M.U."/>
            <person name="Montooth K."/>
            <person name="Mount S.M."/>
            <person name="Mu X."/>
            <person name="Myers E."/>
            <person name="Negre B."/>
            <person name="Newfeld S."/>
            <person name="Nielsen R."/>
            <person name="Noor M.A."/>
            <person name="O'Grady P."/>
            <person name="Pachter L."/>
            <person name="Papaceit M."/>
            <person name="Parisi M.J."/>
            <person name="Parisi M."/>
            <person name="Parts L."/>
            <person name="Pedersen J.S."/>
            <person name="Pesole G."/>
            <person name="Phillippy A.M."/>
            <person name="Ponting C.P."/>
            <person name="Pop M."/>
            <person name="Porcelli D."/>
            <person name="Powell J.R."/>
            <person name="Prohaska S."/>
            <person name="Pruitt K."/>
            <person name="Puig M."/>
            <person name="Quesneville H."/>
            <person name="Ram K.R."/>
            <person name="Rand D."/>
            <person name="Rasmussen M.D."/>
            <person name="Reed L.K."/>
            <person name="Reenan R."/>
            <person name="Reily A."/>
            <person name="Remington K.A."/>
            <person name="Rieger T.T."/>
            <person name="Ritchie M.G."/>
            <person name="Robin C."/>
            <person name="Rogers Y.H."/>
            <person name="Rohde C."/>
            <person name="Rozas J."/>
            <person name="Rubenfield M.J."/>
            <person name="Ruiz A."/>
            <person name="Russo S."/>
            <person name="Salzberg S.L."/>
            <person name="Sanchez-Gracia A."/>
            <person name="Saranga D.J."/>
            <person name="Sato H."/>
            <person name="Schaeffer S.W."/>
            <person name="Schatz M.C."/>
            <person name="Schlenke T."/>
            <person name="Schwartz R."/>
            <person name="Segarra C."/>
            <person name="Singh R.S."/>
            <person name="Sirot L."/>
            <person name="Sirota M."/>
            <person name="Sisneros N.B."/>
            <person name="Smith C.D."/>
            <person name="Smith T.F."/>
            <person name="Spieth J."/>
            <person name="Stage D.E."/>
            <person name="Stark A."/>
            <person name="Stephan W."/>
            <person name="Strausberg R.L."/>
            <person name="Strempel S."/>
            <person name="Sturgill D."/>
            <person name="Sutton G."/>
            <person name="Sutton G.G."/>
            <person name="Tao W."/>
            <person name="Teichmann S."/>
            <person name="Tobari Y.N."/>
            <person name="Tomimura Y."/>
            <person name="Tsolas J.M."/>
            <person name="Valente V.L."/>
            <person name="Venter E."/>
            <person name="Venter J.C."/>
            <person name="Vicario S."/>
            <person name="Vieira F.G."/>
            <person name="Vilella A.J."/>
            <person name="Villasante A."/>
            <person name="Walenz B."/>
            <person name="Wang J."/>
            <person name="Wasserman M."/>
            <person name="Watts T."/>
            <person name="Wilson D."/>
            <person name="Wilson R.K."/>
            <person name="Wing R.A."/>
            <person name="Wolfner M.F."/>
            <person name="Wong A."/>
            <person name="Wong G.K."/>
            <person name="Wu C.I."/>
            <person name="Wu G."/>
            <person name="Yamamoto D."/>
            <person name="Yang H.P."/>
            <person name="Yang S.P."/>
            <person name="Yorke J.A."/>
            <person name="Yoshida K."/>
            <person name="Zdobnov E."/>
            <person name="Zhang P."/>
            <person name="Zhang Y."/>
            <person name="Zimin A.V."/>
            <person name="Baldwin J."/>
            <person name="Abdouelleil A."/>
            <person name="Abdulkadir J."/>
            <person name="Abebe A."/>
            <person name="Abera B."/>
            <person name="Abreu J."/>
            <person name="Acer S.C."/>
            <person name="Aftuck L."/>
            <person name="Alexander A."/>
            <person name="An P."/>
            <person name="Anderson E."/>
            <person name="Anderson S."/>
            <person name="Arachi H."/>
            <person name="Azer M."/>
            <person name="Bachantsang P."/>
            <person name="Barry A."/>
            <person name="Bayul T."/>
            <person name="Berlin A."/>
            <person name="Bessette D."/>
            <person name="Bloom T."/>
            <person name="Blye J."/>
            <person name="Boguslavskiy L."/>
            <person name="Bonnet C."/>
            <person name="Boukhgalter B."/>
            <person name="Bourzgui I."/>
            <person name="Brown A."/>
            <person name="Cahill P."/>
            <person name="Channer S."/>
            <person name="Cheshatsang Y."/>
            <person name="Chuda L."/>
            <person name="Citroen M."/>
            <person name="Collymore A."/>
            <person name="Cooke P."/>
            <person name="Costello M."/>
            <person name="D'Aco K."/>
            <person name="Daza R."/>
            <person name="De Haan G."/>
            <person name="DeGray S."/>
            <person name="DeMaso C."/>
            <person name="Dhargay N."/>
            <person name="Dooley K."/>
            <person name="Dooley E."/>
            <person name="Doricent M."/>
            <person name="Dorje P."/>
            <person name="Dorjee K."/>
            <person name="Dupes A."/>
            <person name="Elong R."/>
            <person name="Falk J."/>
            <person name="Farina A."/>
            <person name="Faro S."/>
            <person name="Ferguson D."/>
            <person name="Fisher S."/>
            <person name="Foley C.D."/>
            <person name="Franke A."/>
            <person name="Friedrich D."/>
            <person name="Gadbois L."/>
            <person name="Gearin G."/>
            <person name="Gearin C.R."/>
            <person name="Giannoukos G."/>
            <person name="Goode T."/>
            <person name="Graham J."/>
            <person name="Grandbois E."/>
            <person name="Grewal S."/>
            <person name="Gyaltsen K."/>
            <person name="Hafez N."/>
            <person name="Hagos B."/>
            <person name="Hall J."/>
            <person name="Henson C."/>
            <person name="Hollinger A."/>
            <person name="Honan T."/>
            <person name="Huard M.D."/>
            <person name="Hughes L."/>
            <person name="Hurhula B."/>
            <person name="Husby M.E."/>
            <person name="Kamat A."/>
            <person name="Kanga B."/>
            <person name="Kashin S."/>
            <person name="Khazanovich D."/>
            <person name="Kisner P."/>
            <person name="Lance K."/>
            <person name="Lara M."/>
            <person name="Lee W."/>
            <person name="Lennon N."/>
            <person name="Letendre F."/>
            <person name="LeVine R."/>
            <person name="Lipovsky A."/>
            <person name="Liu X."/>
            <person name="Liu J."/>
            <person name="Liu S."/>
            <person name="Lokyitsang T."/>
            <person name="Lokyitsang Y."/>
            <person name="Lubonja R."/>
            <person name="Lui A."/>
            <person name="MacDonald P."/>
            <person name="Magnisalis V."/>
            <person name="Maru K."/>
            <person name="Matthews C."/>
            <person name="McCusker W."/>
            <person name="McDonough S."/>
            <person name="Mehta T."/>
            <person name="Meldrim J."/>
            <person name="Meneus L."/>
            <person name="Mihai O."/>
            <person name="Mihalev A."/>
            <person name="Mihova T."/>
            <person name="Mittelman R."/>
            <person name="Mlenga V."/>
            <person name="Montmayeur A."/>
            <person name="Mulrain L."/>
            <person name="Navidi A."/>
            <person name="Naylor J."/>
            <person name="Negash T."/>
            <person name="Nguyen T."/>
            <person name="Nguyen N."/>
            <person name="Nicol R."/>
            <person name="Norbu C."/>
            <person name="Norbu N."/>
            <person name="Novod N."/>
            <person name="O'Neill B."/>
            <person name="Osman S."/>
            <person name="Markiewicz E."/>
            <person name="Oyono O.L."/>
            <person name="Patti C."/>
            <person name="Phunkhang P."/>
            <person name="Pierre F."/>
            <person name="Priest M."/>
            <person name="Raghuraman S."/>
            <person name="Rege F."/>
            <person name="Reyes R."/>
            <person name="Rise C."/>
            <person name="Rogov P."/>
            <person name="Ross K."/>
            <person name="Ryan E."/>
            <person name="Settipalli S."/>
            <person name="Shea T."/>
            <person name="Sherpa N."/>
            <person name="Shi L."/>
            <person name="Shih D."/>
            <person name="Sparrow T."/>
            <person name="Spaulding J."/>
            <person name="Stalker J."/>
            <person name="Stange-Thomann N."/>
            <person name="Stavropoulos S."/>
            <person name="Stone C."/>
            <person name="Strader C."/>
            <person name="Tesfaye S."/>
            <person name="Thomson T."/>
            <person name="Thoulutsang Y."/>
            <person name="Thoulutsang D."/>
            <person name="Topham K."/>
            <person name="Topping I."/>
            <person name="Tsamla T."/>
            <person name="Vassiliev H."/>
            <person name="Vo A."/>
            <person name="Wangchuk T."/>
            <person name="Wangdi T."/>
            <person name="Weiand M."/>
            <person name="Wilkinson J."/>
            <person name="Wilson A."/>
            <person name="Yadav S."/>
            <person name="Young G."/>
            <person name="Yu Q."/>
            <person name="Zembek L."/>
            <person name="Zhong D."/>
            <person name="Zimmer A."/>
            <person name="Zwirko Z."/>
            <person name="Jaffe D.B."/>
            <person name="Alvarez P."/>
            <person name="Brockman W."/>
            <person name="Butler J."/>
            <person name="Chin C."/>
            <person name="Gnerre S."/>
            <person name="Grabherr M."/>
            <person name="Kleber M."/>
            <person name="Mauceli E."/>
            <person name="MacCallum I."/>
        </authorList>
    </citation>
    <scope>NUCLEOTIDE SEQUENCE [LARGE SCALE GENOMIC DNA]</scope>
    <source>
        <strain evidence="2">MSH-3 / Tucson 14011-0111.49</strain>
    </source>
</reference>
<dbReference type="EMBL" id="CH479219">
    <property type="protein sequence ID" value="EDW34654.1"/>
    <property type="molecule type" value="Genomic_DNA"/>
</dbReference>
<dbReference type="HOGENOM" id="CLU_061885_0_0_1"/>
<organism evidence="2">
    <name type="scientific">Drosophila persimilis</name>
    <name type="common">Fruit fly</name>
    <dbReference type="NCBI Taxonomy" id="7234"/>
    <lineage>
        <taxon>Eukaryota</taxon>
        <taxon>Metazoa</taxon>
        <taxon>Ecdysozoa</taxon>
        <taxon>Arthropoda</taxon>
        <taxon>Hexapoda</taxon>
        <taxon>Insecta</taxon>
        <taxon>Pterygota</taxon>
        <taxon>Neoptera</taxon>
        <taxon>Endopterygota</taxon>
        <taxon>Diptera</taxon>
        <taxon>Brachycera</taxon>
        <taxon>Muscomorpha</taxon>
        <taxon>Ephydroidea</taxon>
        <taxon>Drosophilidae</taxon>
        <taxon>Drosophila</taxon>
        <taxon>Sophophora</taxon>
    </lineage>
</organism>
<accession>B4H7L4</accession>
<proteinExistence type="predicted"/>
<sequence>MIGTLLIGICLTYFLFKVLKVVWARAQQFWQGKEQKEQKEQEEISLQDSPQDDLEASSVNEQLWEQIKLLRERHQIMSDLLKQVKSSGIFNLQSSASLEPQIPGSGCLALQTRGSLELQPLFSSTIDSEEHIQTESVNLEVVRQSRAYARKPSVFLPVSDNCITGSMHGPLVERSTGTVALPPL</sequence>
<dbReference type="OMA" id="DNCITGS"/>
<dbReference type="AlphaFoldDB" id="B4H7L4"/>
<dbReference type="SMR" id="B4H7L4"/>